<reference evidence="2" key="1">
    <citation type="submission" date="2005-08" db="EMBL/GenBank/DDBJ databases">
        <title>Complete sequence of Dechloromonas aromatica RCB.</title>
        <authorList>
            <person name="Salinero K.K."/>
            <person name="Copeland A."/>
            <person name="Lucas S."/>
            <person name="Lapidus A."/>
            <person name="Barry K."/>
            <person name="Detter J.C."/>
            <person name="Glavina T."/>
            <person name="Hammon N."/>
            <person name="Israni S."/>
            <person name="Pitluck S."/>
            <person name="Di Bartolo G."/>
            <person name="Trong S."/>
            <person name="Schmutz J."/>
            <person name="Larimer F."/>
            <person name="Land M."/>
            <person name="Ivanova N."/>
            <person name="Richardson P."/>
        </authorList>
    </citation>
    <scope>NUCLEOTIDE SEQUENCE</scope>
    <source>
        <strain evidence="2">RCB</strain>
    </source>
</reference>
<dbReference type="EMBL" id="CP000089">
    <property type="protein sequence ID" value="AAZ45884.1"/>
    <property type="molecule type" value="Genomic_DNA"/>
</dbReference>
<dbReference type="OrthoDB" id="9180225at2"/>
<dbReference type="STRING" id="159087.Daro_1128"/>
<dbReference type="eggNOG" id="ENOG5032T71">
    <property type="taxonomic scope" value="Bacteria"/>
</dbReference>
<feature type="compositionally biased region" description="Basic residues" evidence="1">
    <location>
        <begin position="147"/>
        <end position="162"/>
    </location>
</feature>
<dbReference type="AlphaFoldDB" id="Q47GZ7"/>
<feature type="region of interest" description="Disordered" evidence="1">
    <location>
        <begin position="126"/>
        <end position="162"/>
    </location>
</feature>
<evidence type="ECO:0000313" key="2">
    <source>
        <dbReference type="EMBL" id="AAZ45884.1"/>
    </source>
</evidence>
<dbReference type="KEGG" id="dar:Daro_1128"/>
<sequence>MHPVHDVDSLLILATALSSKRRPGELVEIVAAADLLQNNIPNEAKLVEAFDRLAKHGLIKAEAGGFVLTAAAQEIVTGLPRKAETPERLFAIKDRLSAYNVKGEHAGVTVEPADVTKAILAHRASEKTTAKNLLVPKPKPEAEVHKPGQRQRKPMPARKRKD</sequence>
<name>Q47GZ7_DECAR</name>
<protein>
    <submittedName>
        <fullName evidence="2">Uncharacterized protein</fullName>
    </submittedName>
</protein>
<evidence type="ECO:0000256" key="1">
    <source>
        <dbReference type="SAM" id="MobiDB-lite"/>
    </source>
</evidence>
<organism evidence="2">
    <name type="scientific">Dechloromonas aromatica (strain RCB)</name>
    <dbReference type="NCBI Taxonomy" id="159087"/>
    <lineage>
        <taxon>Bacteria</taxon>
        <taxon>Pseudomonadati</taxon>
        <taxon>Pseudomonadota</taxon>
        <taxon>Betaproteobacteria</taxon>
        <taxon>Rhodocyclales</taxon>
        <taxon>Azonexaceae</taxon>
        <taxon>Dechloromonas</taxon>
    </lineage>
</organism>
<gene>
    <name evidence="2" type="ordered locus">Daro_1128</name>
</gene>
<proteinExistence type="predicted"/>
<accession>Q47GZ7</accession>
<dbReference type="HOGENOM" id="CLU_1676950_0_0_4"/>